<dbReference type="Pfam" id="PF00474">
    <property type="entry name" value="SSF"/>
    <property type="match status" value="1"/>
</dbReference>
<evidence type="ECO:0000256" key="5">
    <source>
        <dbReference type="ARBA" id="ARBA00022692"/>
    </source>
</evidence>
<keyword evidence="7" id="KW-0915">Sodium</keyword>
<dbReference type="GO" id="GO:0005886">
    <property type="term" value="C:plasma membrane"/>
    <property type="evidence" value="ECO:0007669"/>
    <property type="project" value="UniProtKB-SubCell"/>
</dbReference>
<feature type="transmembrane region" description="Helical" evidence="12">
    <location>
        <begin position="194"/>
        <end position="221"/>
    </location>
</feature>
<feature type="transmembrane region" description="Helical" evidence="12">
    <location>
        <begin position="14"/>
        <end position="33"/>
    </location>
</feature>
<feature type="transmembrane region" description="Helical" evidence="12">
    <location>
        <begin position="54"/>
        <end position="74"/>
    </location>
</feature>
<feature type="transmembrane region" description="Helical" evidence="12">
    <location>
        <begin position="411"/>
        <end position="432"/>
    </location>
</feature>
<feature type="transmembrane region" description="Helical" evidence="12">
    <location>
        <begin position="550"/>
        <end position="571"/>
    </location>
</feature>
<keyword evidence="5 12" id="KW-0812">Transmembrane</keyword>
<dbReference type="Proteomes" id="UP001381693">
    <property type="component" value="Unassembled WGS sequence"/>
</dbReference>
<dbReference type="GO" id="GO:0006814">
    <property type="term" value="P:sodium ion transport"/>
    <property type="evidence" value="ECO:0007669"/>
    <property type="project" value="UniProtKB-KW"/>
</dbReference>
<dbReference type="EMBL" id="JAXCGZ010022680">
    <property type="protein sequence ID" value="KAK7027432.1"/>
    <property type="molecule type" value="Genomic_DNA"/>
</dbReference>
<dbReference type="NCBIfam" id="TIGR00813">
    <property type="entry name" value="sss"/>
    <property type="match status" value="1"/>
</dbReference>
<evidence type="ECO:0000256" key="4">
    <source>
        <dbReference type="ARBA" id="ARBA00022475"/>
    </source>
</evidence>
<keyword evidence="10" id="KW-0739">Sodium transport</keyword>
<feature type="transmembrane region" description="Helical" evidence="12">
    <location>
        <begin position="86"/>
        <end position="109"/>
    </location>
</feature>
<dbReference type="AlphaFoldDB" id="A0AAN8WBT3"/>
<keyword evidence="14" id="KW-1185">Reference proteome</keyword>
<sequence length="634" mass="68883">MDTLESKSLGALDYVFFSALLVVSIGIGIYSALRGRGNKTTEDFLVGGRDMSPIPVAISLLGGVISAISILGLATEMYYYGTQLSLNLVGCFVGIFLVQFIILPVMYPLKIISLNEYLIMRYHSPALRKLAVASKIFLSFIYMGMCLYAPSLTLSTVTSLSTWQSIVIMGTICTFYITIGGVKAVVYTDVIQTALMLGGVLIVVIICVVDLGGLGNVFRIANEGGRIQFFNMDPNPLVRHTFWSVQTQGFYSMMGWIGLNQATYQRFASVPTLSMARRLCVFFIVGLYVLWLTFYTSGIVAFATYSDCDPLTSGRIEKADQILPYLVLDKLSHLTGMAGLFVAAVYGGVLSSLSTTGNSLAAIIWEDVLKDLPALKGVRDQKATYIIKFISAIAGVIGIGVGMLAGQLGSIFQVSVSISNTFSGSYTGIFMAGICAPWMNYKGAIVGFVCGVVFNAWLVIGKFYLGLGSPKKLPLSIEGCPETLLGLANYTIASVLNMTTTSSSSITDSSMGSVLEDDSLNYLDSAITSTTSMPFIEEEQKTIYNLSYCYTGVLGLLITVVIGTIVSIITGPVKPYEVEARLCFPPCLRLYKRFWKWLKPEEAFKVDAHYDLVISKEKTPMVVVKNVSGLDKPE</sequence>
<evidence type="ECO:0000256" key="7">
    <source>
        <dbReference type="ARBA" id="ARBA00023053"/>
    </source>
</evidence>
<evidence type="ECO:0000256" key="8">
    <source>
        <dbReference type="ARBA" id="ARBA00023065"/>
    </source>
</evidence>
<organism evidence="13 14">
    <name type="scientific">Halocaridina rubra</name>
    <name type="common">Hawaiian red shrimp</name>
    <dbReference type="NCBI Taxonomy" id="373956"/>
    <lineage>
        <taxon>Eukaryota</taxon>
        <taxon>Metazoa</taxon>
        <taxon>Ecdysozoa</taxon>
        <taxon>Arthropoda</taxon>
        <taxon>Crustacea</taxon>
        <taxon>Multicrustacea</taxon>
        <taxon>Malacostraca</taxon>
        <taxon>Eumalacostraca</taxon>
        <taxon>Eucarida</taxon>
        <taxon>Decapoda</taxon>
        <taxon>Pleocyemata</taxon>
        <taxon>Caridea</taxon>
        <taxon>Atyoidea</taxon>
        <taxon>Atyidae</taxon>
        <taxon>Halocaridina</taxon>
    </lineage>
</organism>
<evidence type="ECO:0000256" key="3">
    <source>
        <dbReference type="ARBA" id="ARBA00022448"/>
    </source>
</evidence>
<comment type="similarity">
    <text evidence="2 11">Belongs to the sodium:solute symporter (SSF) (TC 2.A.21) family.</text>
</comment>
<reference evidence="13 14" key="1">
    <citation type="submission" date="2023-11" db="EMBL/GenBank/DDBJ databases">
        <title>Halocaridina rubra genome assembly.</title>
        <authorList>
            <person name="Smith C."/>
        </authorList>
    </citation>
    <scope>NUCLEOTIDE SEQUENCE [LARGE SCALE GENOMIC DNA]</scope>
    <source>
        <strain evidence="13">EP-1</strain>
        <tissue evidence="13">Whole</tissue>
    </source>
</reference>
<feature type="transmembrane region" description="Helical" evidence="12">
    <location>
        <begin position="130"/>
        <end position="150"/>
    </location>
</feature>
<evidence type="ECO:0000256" key="9">
    <source>
        <dbReference type="ARBA" id="ARBA00023136"/>
    </source>
</evidence>
<keyword evidence="9 12" id="KW-0472">Membrane</keyword>
<dbReference type="InterPro" id="IPR001734">
    <property type="entry name" value="Na/solute_symporter"/>
</dbReference>
<feature type="transmembrane region" description="Helical" evidence="12">
    <location>
        <begin position="385"/>
        <end position="405"/>
    </location>
</feature>
<feature type="transmembrane region" description="Helical" evidence="12">
    <location>
        <begin position="444"/>
        <end position="465"/>
    </location>
</feature>
<evidence type="ECO:0000256" key="1">
    <source>
        <dbReference type="ARBA" id="ARBA00004651"/>
    </source>
</evidence>
<dbReference type="InterPro" id="IPR051163">
    <property type="entry name" value="Sodium:Solute_Symporter_SSF"/>
</dbReference>
<dbReference type="PANTHER" id="PTHR42985">
    <property type="entry name" value="SODIUM-COUPLED MONOCARBOXYLATE TRANSPORTER"/>
    <property type="match status" value="1"/>
</dbReference>
<dbReference type="CDD" id="cd11492">
    <property type="entry name" value="SLC5sbd_NIS-SMVT"/>
    <property type="match status" value="1"/>
</dbReference>
<evidence type="ECO:0000256" key="2">
    <source>
        <dbReference type="ARBA" id="ARBA00006434"/>
    </source>
</evidence>
<feature type="transmembrane region" description="Helical" evidence="12">
    <location>
        <begin position="338"/>
        <end position="365"/>
    </location>
</feature>
<dbReference type="InterPro" id="IPR038377">
    <property type="entry name" value="Na/Glc_symporter_sf"/>
</dbReference>
<keyword evidence="3" id="KW-0813">Transport</keyword>
<feature type="transmembrane region" description="Helical" evidence="12">
    <location>
        <begin position="162"/>
        <end position="182"/>
    </location>
</feature>
<evidence type="ECO:0008006" key="15">
    <source>
        <dbReference type="Google" id="ProtNLM"/>
    </source>
</evidence>
<comment type="caution">
    <text evidence="13">The sequence shown here is derived from an EMBL/GenBank/DDBJ whole genome shotgun (WGS) entry which is preliminary data.</text>
</comment>
<dbReference type="Gene3D" id="1.20.1730.10">
    <property type="entry name" value="Sodium/glucose cotransporter"/>
    <property type="match status" value="1"/>
</dbReference>
<evidence type="ECO:0000313" key="14">
    <source>
        <dbReference type="Proteomes" id="UP001381693"/>
    </source>
</evidence>
<comment type="subcellular location">
    <subcellularLocation>
        <location evidence="1">Cell membrane</location>
        <topology evidence="1">Multi-pass membrane protein</topology>
    </subcellularLocation>
</comment>
<evidence type="ECO:0000256" key="11">
    <source>
        <dbReference type="RuleBase" id="RU362091"/>
    </source>
</evidence>
<feature type="transmembrane region" description="Helical" evidence="12">
    <location>
        <begin position="241"/>
        <end position="259"/>
    </location>
</feature>
<keyword evidence="6 12" id="KW-1133">Transmembrane helix</keyword>
<evidence type="ECO:0000256" key="10">
    <source>
        <dbReference type="ARBA" id="ARBA00023201"/>
    </source>
</evidence>
<evidence type="ECO:0000256" key="12">
    <source>
        <dbReference type="SAM" id="Phobius"/>
    </source>
</evidence>
<name>A0AAN8WBT3_HALRR</name>
<gene>
    <name evidence="13" type="ORF">SK128_009314</name>
</gene>
<protein>
    <recommendedName>
        <fullName evidence="15">Sodium-coupled monocarboxylate transporter 1</fullName>
    </recommendedName>
</protein>
<feature type="transmembrane region" description="Helical" evidence="12">
    <location>
        <begin position="279"/>
        <end position="305"/>
    </location>
</feature>
<evidence type="ECO:0000313" key="13">
    <source>
        <dbReference type="EMBL" id="KAK7027432.1"/>
    </source>
</evidence>
<dbReference type="GO" id="GO:0015293">
    <property type="term" value="F:symporter activity"/>
    <property type="evidence" value="ECO:0007669"/>
    <property type="project" value="TreeGrafter"/>
</dbReference>
<keyword evidence="8" id="KW-0406">Ion transport</keyword>
<keyword evidence="4" id="KW-1003">Cell membrane</keyword>
<accession>A0AAN8WBT3</accession>
<proteinExistence type="inferred from homology"/>
<dbReference type="PANTHER" id="PTHR42985:SF40">
    <property type="entry name" value="LD47995P-RELATED"/>
    <property type="match status" value="1"/>
</dbReference>
<dbReference type="PROSITE" id="PS50283">
    <property type="entry name" value="NA_SOLUT_SYMP_3"/>
    <property type="match status" value="1"/>
</dbReference>
<evidence type="ECO:0000256" key="6">
    <source>
        <dbReference type="ARBA" id="ARBA00022989"/>
    </source>
</evidence>